<dbReference type="AlphaFoldDB" id="Q9ER36"/>
<keyword evidence="1" id="KW-0472">Membrane</keyword>
<name>Q9ER36_MOUSE</name>
<organism evidence="2">
    <name type="scientific">Mus musculus domesticus</name>
    <name type="common">western European house mouse</name>
    <dbReference type="NCBI Taxonomy" id="10092"/>
    <lineage>
        <taxon>Eukaryota</taxon>
        <taxon>Metazoa</taxon>
        <taxon>Chordata</taxon>
        <taxon>Craniata</taxon>
        <taxon>Vertebrata</taxon>
        <taxon>Euteleostomi</taxon>
        <taxon>Mammalia</taxon>
        <taxon>Eutheria</taxon>
        <taxon>Euarchontoglires</taxon>
        <taxon>Glires</taxon>
        <taxon>Rodentia</taxon>
        <taxon>Myomorpha</taxon>
        <taxon>Muroidea</taxon>
        <taxon>Muridae</taxon>
        <taxon>Murinae</taxon>
        <taxon>Mus</taxon>
        <taxon>Mus</taxon>
    </lineage>
</organism>
<feature type="non-terminal residue" evidence="2">
    <location>
        <position position="118"/>
    </location>
</feature>
<evidence type="ECO:0000313" key="3">
    <source>
        <dbReference type="MGI" id="MGI:1336884"/>
    </source>
</evidence>
<dbReference type="MGI" id="MGI:1336884">
    <property type="gene designation" value="Slc22a18"/>
</dbReference>
<dbReference type="AGR" id="MGI:1336884"/>
<accession>Q9ER36</accession>
<sequence>PSQPGSAPPLWSLFRTSTKARIIRPGLPVPPQLQALLVGHPFHPGESAPGQNQQDFCPLPAARLALLWFRSLQDSGYCLPGMSGSMAALPRQGIIILTYVLAALELTCLFMQFSILPV</sequence>
<evidence type="ECO:0000313" key="2">
    <source>
        <dbReference type="EMBL" id="CAC13965.1"/>
    </source>
</evidence>
<protein>
    <submittedName>
        <fullName evidence="2">Tssc5 protein</fullName>
    </submittedName>
</protein>
<gene>
    <name evidence="3" type="primary">Slc22a18</name>
    <name evidence="2" type="synonym">Tssc5</name>
</gene>
<keyword evidence="1" id="KW-1133">Transmembrane helix</keyword>
<feature type="non-terminal residue" evidence="2">
    <location>
        <position position="1"/>
    </location>
</feature>
<keyword evidence="1" id="KW-0812">Transmembrane</keyword>
<reference evidence="2" key="1">
    <citation type="journal article" date="2000" name="Hum. Mol. Genet.">
        <title>Sequence and functional comparison in the Beckwith-Wiedemann region: implications for a novel imprinting centre and extended imprinting.</title>
        <authorList>
            <person name="Engemann S."/>
            <person name="Stroedicke M."/>
            <person name="Paulsen M."/>
            <person name="Franck O."/>
            <person name="Reinhardt R."/>
            <person name="Lane N."/>
            <person name="Reik W."/>
            <person name="Walter J."/>
        </authorList>
    </citation>
    <scope>NUCLEOTIDE SEQUENCE</scope>
</reference>
<feature type="transmembrane region" description="Helical" evidence="1">
    <location>
        <begin position="94"/>
        <end position="115"/>
    </location>
</feature>
<evidence type="ECO:0000256" key="1">
    <source>
        <dbReference type="SAM" id="Phobius"/>
    </source>
</evidence>
<dbReference type="EMBL" id="AJ404609">
    <property type="protein sequence ID" value="CAC13965.1"/>
    <property type="molecule type" value="mRNA"/>
</dbReference>
<proteinExistence type="evidence at transcript level"/>